<dbReference type="Gene3D" id="3.40.50.150">
    <property type="entry name" value="Vaccinia Virus protein VP39"/>
    <property type="match status" value="1"/>
</dbReference>
<dbReference type="SUPFAM" id="SSF53335">
    <property type="entry name" value="S-adenosyl-L-methionine-dependent methyltransferases"/>
    <property type="match status" value="1"/>
</dbReference>
<dbReference type="PANTHER" id="PTHR20974:SF0">
    <property type="entry name" value="UPF0585 PROTEIN CG18661"/>
    <property type="match status" value="1"/>
</dbReference>
<comment type="caution">
    <text evidence="1">The sequence shown here is derived from an EMBL/GenBank/DDBJ whole genome shotgun (WGS) entry which is preliminary data.</text>
</comment>
<keyword evidence="2" id="KW-1185">Reference proteome</keyword>
<keyword evidence="1" id="KW-0808">Transferase</keyword>
<gene>
    <name evidence="1" type="ORF">GCM10011358_19560</name>
</gene>
<sequence>MTQTHSNADSLADGRLSAPAAVRNAPAIVAALAGWLPERGRALEIAAGTGEHAVALAGGNPGLDWHPTDIDPLRLASIDAWRAAEGVSNMRVATLLDATGPDWRVDPVAVVYLANLMHLVPEAAAANVIRGAARALAPGGRFCLYGPFRAGGRFRSEGDASFHARLTASDPAIGYKDVEWVDAVAAEAGLDRLDLIEMPANNLIFVFERA</sequence>
<dbReference type="CDD" id="cd02440">
    <property type="entry name" value="AdoMet_MTases"/>
    <property type="match status" value="1"/>
</dbReference>
<organism evidence="1 2">
    <name type="scientific">Sinisalibacter lacisalsi</name>
    <dbReference type="NCBI Taxonomy" id="1526570"/>
    <lineage>
        <taxon>Bacteria</taxon>
        <taxon>Pseudomonadati</taxon>
        <taxon>Pseudomonadota</taxon>
        <taxon>Alphaproteobacteria</taxon>
        <taxon>Rhodobacterales</taxon>
        <taxon>Roseobacteraceae</taxon>
        <taxon>Sinisalibacter</taxon>
    </lineage>
</organism>
<dbReference type="GO" id="GO:0032259">
    <property type="term" value="P:methylation"/>
    <property type="evidence" value="ECO:0007669"/>
    <property type="project" value="UniProtKB-KW"/>
</dbReference>
<evidence type="ECO:0000313" key="1">
    <source>
        <dbReference type="EMBL" id="GGD35826.1"/>
    </source>
</evidence>
<dbReference type="Proteomes" id="UP000617355">
    <property type="component" value="Unassembled WGS sequence"/>
</dbReference>
<name>A0ABQ1QNT0_9RHOB</name>
<reference evidence="2" key="1">
    <citation type="journal article" date="2019" name="Int. J. Syst. Evol. Microbiol.">
        <title>The Global Catalogue of Microorganisms (GCM) 10K type strain sequencing project: providing services to taxonomists for standard genome sequencing and annotation.</title>
        <authorList>
            <consortium name="The Broad Institute Genomics Platform"/>
            <consortium name="The Broad Institute Genome Sequencing Center for Infectious Disease"/>
            <person name="Wu L."/>
            <person name="Ma J."/>
        </authorList>
    </citation>
    <scope>NUCLEOTIDE SEQUENCE [LARGE SCALE GENOMIC DNA]</scope>
    <source>
        <strain evidence="2">CGMCC 1.12922</strain>
    </source>
</reference>
<protein>
    <submittedName>
        <fullName evidence="1">Methyltransferase</fullName>
    </submittedName>
</protein>
<proteinExistence type="predicted"/>
<dbReference type="InterPro" id="IPR029063">
    <property type="entry name" value="SAM-dependent_MTases_sf"/>
</dbReference>
<dbReference type="EMBL" id="BMGI01000003">
    <property type="protein sequence ID" value="GGD35826.1"/>
    <property type="molecule type" value="Genomic_DNA"/>
</dbReference>
<dbReference type="GO" id="GO:0008168">
    <property type="term" value="F:methyltransferase activity"/>
    <property type="evidence" value="ECO:0007669"/>
    <property type="project" value="UniProtKB-KW"/>
</dbReference>
<keyword evidence="1" id="KW-0489">Methyltransferase</keyword>
<accession>A0ABQ1QNT0</accession>
<dbReference type="InterPro" id="IPR010342">
    <property type="entry name" value="DUF938"/>
</dbReference>
<dbReference type="PANTHER" id="PTHR20974">
    <property type="entry name" value="UPF0585 PROTEIN CG18661"/>
    <property type="match status" value="1"/>
</dbReference>
<dbReference type="Pfam" id="PF06080">
    <property type="entry name" value="DUF938"/>
    <property type="match status" value="1"/>
</dbReference>
<evidence type="ECO:0000313" key="2">
    <source>
        <dbReference type="Proteomes" id="UP000617355"/>
    </source>
</evidence>